<sequence length="200" mass="23076">GFINPFQKVERPSINMNDDTREDCLEFVCTNYCTSLRVLPRSNLNLLILDEIHEPNDNVQVTLAMALKMLTGSSFEKHKKNVKVERKLNRLLLMTATLGEEERRRYERYFTQKGLKFKCIDFTSRISPTRKVTMSCFSAPEMPQDFAVTPLSATITEHCYGRELYASEHEQDSEMKCVMTRVRVALKQSMRSAATSEGLF</sequence>
<protein>
    <recommendedName>
        <fullName evidence="3">Helicase ATP-binding domain-containing protein</fullName>
    </recommendedName>
</protein>
<feature type="non-terminal residue" evidence="1">
    <location>
        <position position="200"/>
    </location>
</feature>
<evidence type="ECO:0000313" key="2">
    <source>
        <dbReference type="Proteomes" id="UP001432027"/>
    </source>
</evidence>
<keyword evidence="2" id="KW-1185">Reference proteome</keyword>
<dbReference type="AlphaFoldDB" id="A0AAV5U469"/>
<dbReference type="Proteomes" id="UP001432027">
    <property type="component" value="Unassembled WGS sequence"/>
</dbReference>
<proteinExistence type="predicted"/>
<dbReference type="EMBL" id="BTSX01000005">
    <property type="protein sequence ID" value="GMT01681.1"/>
    <property type="molecule type" value="Genomic_DNA"/>
</dbReference>
<comment type="caution">
    <text evidence="1">The sequence shown here is derived from an EMBL/GenBank/DDBJ whole genome shotgun (WGS) entry which is preliminary data.</text>
</comment>
<evidence type="ECO:0008006" key="3">
    <source>
        <dbReference type="Google" id="ProtNLM"/>
    </source>
</evidence>
<dbReference type="SUPFAM" id="SSF52540">
    <property type="entry name" value="P-loop containing nucleoside triphosphate hydrolases"/>
    <property type="match status" value="1"/>
</dbReference>
<feature type="non-terminal residue" evidence="1">
    <location>
        <position position="1"/>
    </location>
</feature>
<organism evidence="1 2">
    <name type="scientific">Pristionchus entomophagus</name>
    <dbReference type="NCBI Taxonomy" id="358040"/>
    <lineage>
        <taxon>Eukaryota</taxon>
        <taxon>Metazoa</taxon>
        <taxon>Ecdysozoa</taxon>
        <taxon>Nematoda</taxon>
        <taxon>Chromadorea</taxon>
        <taxon>Rhabditida</taxon>
        <taxon>Rhabditina</taxon>
        <taxon>Diplogasteromorpha</taxon>
        <taxon>Diplogasteroidea</taxon>
        <taxon>Neodiplogasteridae</taxon>
        <taxon>Pristionchus</taxon>
    </lineage>
</organism>
<dbReference type="InterPro" id="IPR027417">
    <property type="entry name" value="P-loop_NTPase"/>
</dbReference>
<name>A0AAV5U469_9BILA</name>
<accession>A0AAV5U469</accession>
<reference evidence="1" key="1">
    <citation type="submission" date="2023-10" db="EMBL/GenBank/DDBJ databases">
        <title>Genome assembly of Pristionchus species.</title>
        <authorList>
            <person name="Yoshida K."/>
            <person name="Sommer R.J."/>
        </authorList>
    </citation>
    <scope>NUCLEOTIDE SEQUENCE</scope>
    <source>
        <strain evidence="1">RS0144</strain>
    </source>
</reference>
<evidence type="ECO:0000313" key="1">
    <source>
        <dbReference type="EMBL" id="GMT01681.1"/>
    </source>
</evidence>
<gene>
    <name evidence="1" type="ORF">PENTCL1PPCAC_23855</name>
</gene>